<comment type="caution">
    <text evidence="1">The sequence shown here is derived from an EMBL/GenBank/DDBJ whole genome shotgun (WGS) entry which is preliminary data.</text>
</comment>
<gene>
    <name evidence="1" type="ORF">NPIL_136151</name>
</gene>
<dbReference type="AlphaFoldDB" id="A0A8X6R0J3"/>
<sequence>MDAFPASPSSTVLPVYLPNKADAMEHVVRPGMKETFMDIFKRTIPEAREENRFDPDAVQREKISQVFLRKSDRTTLKNADKRLGFIYNNMFIVKCFFTFGLRKVERGMIHLIQTTNVPVLI</sequence>
<accession>A0A8X6R0J3</accession>
<evidence type="ECO:0000313" key="1">
    <source>
        <dbReference type="EMBL" id="GFU48190.1"/>
    </source>
</evidence>
<reference evidence="1" key="1">
    <citation type="submission" date="2020-08" db="EMBL/GenBank/DDBJ databases">
        <title>Multicomponent nature underlies the extraordinary mechanical properties of spider dragline silk.</title>
        <authorList>
            <person name="Kono N."/>
            <person name="Nakamura H."/>
            <person name="Mori M."/>
            <person name="Yoshida Y."/>
            <person name="Ohtoshi R."/>
            <person name="Malay A.D."/>
            <person name="Moran D.A.P."/>
            <person name="Tomita M."/>
            <person name="Numata K."/>
            <person name="Arakawa K."/>
        </authorList>
    </citation>
    <scope>NUCLEOTIDE SEQUENCE</scope>
</reference>
<dbReference type="EMBL" id="BMAW01037380">
    <property type="protein sequence ID" value="GFU48190.1"/>
    <property type="molecule type" value="Genomic_DNA"/>
</dbReference>
<evidence type="ECO:0000313" key="2">
    <source>
        <dbReference type="Proteomes" id="UP000887013"/>
    </source>
</evidence>
<dbReference type="Proteomes" id="UP000887013">
    <property type="component" value="Unassembled WGS sequence"/>
</dbReference>
<proteinExistence type="predicted"/>
<keyword evidence="2" id="KW-1185">Reference proteome</keyword>
<name>A0A8X6R0J3_NEPPI</name>
<protein>
    <submittedName>
        <fullName evidence="1">Uncharacterized protein</fullName>
    </submittedName>
</protein>
<organism evidence="1 2">
    <name type="scientific">Nephila pilipes</name>
    <name type="common">Giant wood spider</name>
    <name type="synonym">Nephila maculata</name>
    <dbReference type="NCBI Taxonomy" id="299642"/>
    <lineage>
        <taxon>Eukaryota</taxon>
        <taxon>Metazoa</taxon>
        <taxon>Ecdysozoa</taxon>
        <taxon>Arthropoda</taxon>
        <taxon>Chelicerata</taxon>
        <taxon>Arachnida</taxon>
        <taxon>Araneae</taxon>
        <taxon>Araneomorphae</taxon>
        <taxon>Entelegynae</taxon>
        <taxon>Araneoidea</taxon>
        <taxon>Nephilidae</taxon>
        <taxon>Nephila</taxon>
    </lineage>
</organism>